<keyword evidence="4" id="KW-1133">Transmembrane helix</keyword>
<dbReference type="PRINTS" id="PR01498">
    <property type="entry name" value="SHAWCHANNEL"/>
</dbReference>
<evidence type="ECO:0000256" key="1">
    <source>
        <dbReference type="ARBA" id="ARBA00004141"/>
    </source>
</evidence>
<reference evidence="9" key="1">
    <citation type="submission" date="2021-03" db="EMBL/GenBank/DDBJ databases">
        <authorList>
            <person name="Bekaert M."/>
        </authorList>
    </citation>
    <scope>NUCLEOTIDE SEQUENCE</scope>
</reference>
<protein>
    <recommendedName>
        <fullName evidence="8">Potassium channel tetramerisation-type BTB domain-containing protein</fullName>
    </recommendedName>
</protein>
<dbReference type="PANTHER" id="PTHR11537">
    <property type="entry name" value="VOLTAGE-GATED POTASSIUM CHANNEL"/>
    <property type="match status" value="1"/>
</dbReference>
<dbReference type="OrthoDB" id="10025005at2759"/>
<dbReference type="GO" id="GO:0051260">
    <property type="term" value="P:protein homooligomerization"/>
    <property type="evidence" value="ECO:0007669"/>
    <property type="project" value="InterPro"/>
</dbReference>
<evidence type="ECO:0000313" key="10">
    <source>
        <dbReference type="Proteomes" id="UP000683360"/>
    </source>
</evidence>
<keyword evidence="7" id="KW-0407">Ion channel</keyword>
<dbReference type="GO" id="GO:0001508">
    <property type="term" value="P:action potential"/>
    <property type="evidence" value="ECO:0007669"/>
    <property type="project" value="TreeGrafter"/>
</dbReference>
<dbReference type="GO" id="GO:0008076">
    <property type="term" value="C:voltage-gated potassium channel complex"/>
    <property type="evidence" value="ECO:0007669"/>
    <property type="project" value="InterPro"/>
</dbReference>
<dbReference type="AlphaFoldDB" id="A0A8S3Q2L7"/>
<evidence type="ECO:0000259" key="8">
    <source>
        <dbReference type="Pfam" id="PF02214"/>
    </source>
</evidence>
<keyword evidence="10" id="KW-1185">Reference proteome</keyword>
<dbReference type="InterPro" id="IPR028325">
    <property type="entry name" value="VG_K_chnl"/>
</dbReference>
<keyword evidence="3" id="KW-0812">Transmembrane</keyword>
<dbReference type="EMBL" id="CAJPWZ010000294">
    <property type="protein sequence ID" value="CAG2189462.1"/>
    <property type="molecule type" value="Genomic_DNA"/>
</dbReference>
<dbReference type="Proteomes" id="UP000683360">
    <property type="component" value="Unassembled WGS sequence"/>
</dbReference>
<evidence type="ECO:0000256" key="4">
    <source>
        <dbReference type="ARBA" id="ARBA00022989"/>
    </source>
</evidence>
<evidence type="ECO:0000313" key="9">
    <source>
        <dbReference type="EMBL" id="CAG2189462.1"/>
    </source>
</evidence>
<comment type="caution">
    <text evidence="9">The sequence shown here is derived from an EMBL/GenBank/DDBJ whole genome shotgun (WGS) entry which is preliminary data.</text>
</comment>
<evidence type="ECO:0000256" key="6">
    <source>
        <dbReference type="ARBA" id="ARBA00023136"/>
    </source>
</evidence>
<evidence type="ECO:0000256" key="2">
    <source>
        <dbReference type="ARBA" id="ARBA00022448"/>
    </source>
</evidence>
<keyword evidence="5" id="KW-0406">Ion transport</keyword>
<feature type="domain" description="Potassium channel tetramerisation-type BTB" evidence="8">
    <location>
        <begin position="6"/>
        <end position="93"/>
    </location>
</feature>
<dbReference type="InterPro" id="IPR003974">
    <property type="entry name" value="K_chnl_volt-dep_Kv3"/>
</dbReference>
<organism evidence="9 10">
    <name type="scientific">Mytilus edulis</name>
    <name type="common">Blue mussel</name>
    <dbReference type="NCBI Taxonomy" id="6550"/>
    <lineage>
        <taxon>Eukaryota</taxon>
        <taxon>Metazoa</taxon>
        <taxon>Spiralia</taxon>
        <taxon>Lophotrochozoa</taxon>
        <taxon>Mollusca</taxon>
        <taxon>Bivalvia</taxon>
        <taxon>Autobranchia</taxon>
        <taxon>Pteriomorphia</taxon>
        <taxon>Mytilida</taxon>
        <taxon>Mytiloidea</taxon>
        <taxon>Mytilidae</taxon>
        <taxon>Mytilinae</taxon>
        <taxon>Mytilus</taxon>
    </lineage>
</organism>
<dbReference type="GO" id="GO:0005249">
    <property type="term" value="F:voltage-gated potassium channel activity"/>
    <property type="evidence" value="ECO:0007669"/>
    <property type="project" value="InterPro"/>
</dbReference>
<keyword evidence="6" id="KW-0472">Membrane</keyword>
<gene>
    <name evidence="9" type="ORF">MEDL_4843</name>
</gene>
<dbReference type="Pfam" id="PF02214">
    <property type="entry name" value="BTB_2"/>
    <property type="match status" value="1"/>
</dbReference>
<keyword evidence="2" id="KW-0813">Transport</keyword>
<sequence>MEEKYVIINISGQIYRIQRHKKINYQQENKSIHITENGEIQTHYLYYRDKSVFERVLQFYGGSCIHIPHNVCPVAFVEELKFWGINSSSLSSCCFLKYKQQTAENVLLHTYMEDQRKEKVDKISTTISKLQKLRLYGRHILEINGNSMPCKVSMF</sequence>
<evidence type="ECO:0000256" key="3">
    <source>
        <dbReference type="ARBA" id="ARBA00022692"/>
    </source>
</evidence>
<name>A0A8S3Q2L7_MYTED</name>
<dbReference type="SUPFAM" id="SSF54695">
    <property type="entry name" value="POZ domain"/>
    <property type="match status" value="1"/>
</dbReference>
<comment type="subcellular location">
    <subcellularLocation>
        <location evidence="1">Membrane</location>
        <topology evidence="1">Multi-pass membrane protein</topology>
    </subcellularLocation>
</comment>
<dbReference type="Gene3D" id="3.30.710.10">
    <property type="entry name" value="Potassium Channel Kv1.1, Chain A"/>
    <property type="match status" value="1"/>
</dbReference>
<dbReference type="InterPro" id="IPR011333">
    <property type="entry name" value="SKP1/BTB/POZ_sf"/>
</dbReference>
<dbReference type="PANTHER" id="PTHR11537:SF254">
    <property type="entry name" value="POTASSIUM VOLTAGE-GATED CHANNEL PROTEIN SHAB"/>
    <property type="match status" value="1"/>
</dbReference>
<evidence type="ECO:0000256" key="7">
    <source>
        <dbReference type="ARBA" id="ARBA00023303"/>
    </source>
</evidence>
<dbReference type="InterPro" id="IPR003131">
    <property type="entry name" value="T1-type_BTB"/>
</dbReference>
<evidence type="ECO:0000256" key="5">
    <source>
        <dbReference type="ARBA" id="ARBA00023065"/>
    </source>
</evidence>
<proteinExistence type="predicted"/>
<accession>A0A8S3Q2L7</accession>